<dbReference type="InterPro" id="IPR050204">
    <property type="entry name" value="AraC_XylS_family_regulators"/>
</dbReference>
<comment type="caution">
    <text evidence="5">The sequence shown here is derived from an EMBL/GenBank/DDBJ whole genome shotgun (WGS) entry which is preliminary data.</text>
</comment>
<dbReference type="InterPro" id="IPR018060">
    <property type="entry name" value="HTH_AraC"/>
</dbReference>
<keyword evidence="1" id="KW-0805">Transcription regulation</keyword>
<feature type="domain" description="HTH araC/xylS-type" evidence="4">
    <location>
        <begin position="225"/>
        <end position="327"/>
    </location>
</feature>
<evidence type="ECO:0000313" key="6">
    <source>
        <dbReference type="Proteomes" id="UP001596470"/>
    </source>
</evidence>
<dbReference type="InterPro" id="IPR009057">
    <property type="entry name" value="Homeodomain-like_sf"/>
</dbReference>
<keyword evidence="3" id="KW-0804">Transcription</keyword>
<dbReference type="Pfam" id="PF14525">
    <property type="entry name" value="AraC_binding_2"/>
    <property type="match status" value="1"/>
</dbReference>
<gene>
    <name evidence="5" type="ORF">ACFQS3_01220</name>
</gene>
<dbReference type="SMART" id="SM00342">
    <property type="entry name" value="HTH_ARAC"/>
    <property type="match status" value="1"/>
</dbReference>
<evidence type="ECO:0000256" key="3">
    <source>
        <dbReference type="ARBA" id="ARBA00023163"/>
    </source>
</evidence>
<accession>A0ABW2D0N7</accession>
<dbReference type="Proteomes" id="UP001596470">
    <property type="component" value="Unassembled WGS sequence"/>
</dbReference>
<protein>
    <submittedName>
        <fullName evidence="5">AraC family transcriptional regulator</fullName>
    </submittedName>
</protein>
<dbReference type="PANTHER" id="PTHR46796">
    <property type="entry name" value="HTH-TYPE TRANSCRIPTIONAL ACTIVATOR RHAS-RELATED"/>
    <property type="match status" value="1"/>
</dbReference>
<dbReference type="RefSeq" id="WP_382352721.1">
    <property type="nucleotide sequence ID" value="NZ_JBHMBP010000004.1"/>
</dbReference>
<reference evidence="6" key="1">
    <citation type="journal article" date="2019" name="Int. J. Syst. Evol. Microbiol.">
        <title>The Global Catalogue of Microorganisms (GCM) 10K type strain sequencing project: providing services to taxonomists for standard genome sequencing and annotation.</title>
        <authorList>
            <consortium name="The Broad Institute Genomics Platform"/>
            <consortium name="The Broad Institute Genome Sequencing Center for Infectious Disease"/>
            <person name="Wu L."/>
            <person name="Ma J."/>
        </authorList>
    </citation>
    <scope>NUCLEOTIDE SEQUENCE [LARGE SCALE GENOMIC DNA]</scope>
    <source>
        <strain evidence="6">KACC 12634</strain>
    </source>
</reference>
<proteinExistence type="predicted"/>
<keyword evidence="2" id="KW-0238">DNA-binding</keyword>
<organism evidence="5 6">
    <name type="scientific">Glycomyces mayteni</name>
    <dbReference type="NCBI Taxonomy" id="543887"/>
    <lineage>
        <taxon>Bacteria</taxon>
        <taxon>Bacillati</taxon>
        <taxon>Actinomycetota</taxon>
        <taxon>Actinomycetes</taxon>
        <taxon>Glycomycetales</taxon>
        <taxon>Glycomycetaceae</taxon>
        <taxon>Glycomyces</taxon>
    </lineage>
</organism>
<keyword evidence="6" id="KW-1185">Reference proteome</keyword>
<evidence type="ECO:0000256" key="1">
    <source>
        <dbReference type="ARBA" id="ARBA00023015"/>
    </source>
</evidence>
<dbReference type="SUPFAM" id="SSF46689">
    <property type="entry name" value="Homeodomain-like"/>
    <property type="match status" value="2"/>
</dbReference>
<dbReference type="PANTHER" id="PTHR46796:SF12">
    <property type="entry name" value="HTH-TYPE DNA-BINDING TRANSCRIPTIONAL ACTIVATOR EUTR"/>
    <property type="match status" value="1"/>
</dbReference>
<dbReference type="EMBL" id="JBHSYS010000001">
    <property type="protein sequence ID" value="MFC6955807.1"/>
    <property type="molecule type" value="Genomic_DNA"/>
</dbReference>
<sequence>MGTDSTQPLPLAGHRVFRTGDLEAARAGASRALFPHRLRRKQGGFDAVLHSARVGAVRVSVLAYGAGVELTAEANDGYLVAHPITGRAVFHFGPEAVAARPGTAAVASPGEDLRIDWEPGCAMAVVGVDRAALDAEFESWTSAAPDPPLRFAHRVEAWERPAAGWWAAIDNLVEDLDSPAPLLRHPAAVAAAERGVLTGMLLALRHNHSERLWDGGGAPGPDWMRHAADLLERLPHRDWTVAELARRANTSTRALHEGFRKRLGTTPMAYLRRVRLQRANDRLHAADPGRGATVTAIAVQLGFTNLGRFAADYRRRFGEPPSTTLQRPADRR</sequence>
<evidence type="ECO:0000256" key="2">
    <source>
        <dbReference type="ARBA" id="ARBA00023125"/>
    </source>
</evidence>
<evidence type="ECO:0000313" key="5">
    <source>
        <dbReference type="EMBL" id="MFC6955807.1"/>
    </source>
</evidence>
<dbReference type="Pfam" id="PF12833">
    <property type="entry name" value="HTH_18"/>
    <property type="match status" value="1"/>
</dbReference>
<name>A0ABW2D0N7_9ACTN</name>
<dbReference type="PROSITE" id="PS01124">
    <property type="entry name" value="HTH_ARAC_FAMILY_2"/>
    <property type="match status" value="1"/>
</dbReference>
<dbReference type="InterPro" id="IPR035418">
    <property type="entry name" value="AraC-bd_2"/>
</dbReference>
<dbReference type="Gene3D" id="1.10.10.60">
    <property type="entry name" value="Homeodomain-like"/>
    <property type="match status" value="1"/>
</dbReference>
<evidence type="ECO:0000259" key="4">
    <source>
        <dbReference type="PROSITE" id="PS01124"/>
    </source>
</evidence>